<accession>A0A6J5D375</accession>
<proteinExistence type="predicted"/>
<dbReference type="EMBL" id="CADIKF010000002">
    <property type="protein sequence ID" value="CAB3747764.1"/>
    <property type="molecule type" value="Genomic_DNA"/>
</dbReference>
<feature type="region of interest" description="Disordered" evidence="1">
    <location>
        <begin position="121"/>
        <end position="145"/>
    </location>
</feature>
<feature type="region of interest" description="Disordered" evidence="1">
    <location>
        <begin position="366"/>
        <end position="421"/>
    </location>
</feature>
<keyword evidence="3" id="KW-1185">Reference proteome</keyword>
<feature type="compositionally biased region" description="Low complexity" evidence="1">
    <location>
        <begin position="70"/>
        <end position="79"/>
    </location>
</feature>
<dbReference type="RefSeq" id="WP_175109071.1">
    <property type="nucleotide sequence ID" value="NZ_CADIKF010000002.1"/>
</dbReference>
<evidence type="ECO:0000313" key="2">
    <source>
        <dbReference type="EMBL" id="CAB3747764.1"/>
    </source>
</evidence>
<sequence length="584" mass="62893">MDMNVSNANSNNALFVDEVGSQYHPAPAKAAPPRRAQPAPEKPRTACRQNGVAHAISRSMAPSTGQQLKARANAPTRGAQAAPAAAVNCAHHWETSGACINGSVEYDLAQQAKQNVEVKRKSASDAEEAMNDAKTSWESAKGGPGKETLKRLYEQARSAHQSAQTGYDKAAAELPAIVKKHMDAASPYVAGKLGLDANNHLVRNRAAGAADWVYSASDTGNVLDEAATHAKARIDSDLANAWTAQVVDNRAWRDKHAIGSLDAENIDRQMYQSSEAYLLLKQNADHRKRAIDEAVTAFKQKLGENLTSVIHEVEDNPGKNQQQLIASMDERATNLAGTIADLNDQRNLFAALSSQTVNEMRVGTGKTTVPPYVSEQSGATHAEGQKDIDSMAEKIRQSARRMGDAEQAARSKEMPKNATAAEQEKIDAQYREAQGSIARELYDTTRSMAESIGNLTEEETLLGKWSVPGKTTLPGGMSLMEVGLSLKNFGEEISEYVEKSEQGTLTTRDKIKMADATRHTVGALVPYIPVVGPIITPFTTVANAMVDMIEDDETSPIRQTAAAMTSQTAKALTGDYQQIAPPSL</sequence>
<dbReference type="Proteomes" id="UP000494329">
    <property type="component" value="Unassembled WGS sequence"/>
</dbReference>
<evidence type="ECO:0000256" key="1">
    <source>
        <dbReference type="SAM" id="MobiDB-lite"/>
    </source>
</evidence>
<gene>
    <name evidence="2" type="ORF">LMG29739_00392</name>
</gene>
<dbReference type="AlphaFoldDB" id="A0A6J5D375"/>
<reference evidence="2 3" key="1">
    <citation type="submission" date="2020-04" db="EMBL/GenBank/DDBJ databases">
        <authorList>
            <person name="De Canck E."/>
        </authorList>
    </citation>
    <scope>NUCLEOTIDE SEQUENCE [LARGE SCALE GENOMIC DNA]</scope>
    <source>
        <strain evidence="2 3">LMG 29739</strain>
    </source>
</reference>
<organism evidence="2 3">
    <name type="scientific">Paraburkholderia solisilvae</name>
    <dbReference type="NCBI Taxonomy" id="624376"/>
    <lineage>
        <taxon>Bacteria</taxon>
        <taxon>Pseudomonadati</taxon>
        <taxon>Pseudomonadota</taxon>
        <taxon>Betaproteobacteria</taxon>
        <taxon>Burkholderiales</taxon>
        <taxon>Burkholderiaceae</taxon>
        <taxon>Paraburkholderia</taxon>
    </lineage>
</organism>
<feature type="region of interest" description="Disordered" evidence="1">
    <location>
        <begin position="24"/>
        <end position="79"/>
    </location>
</feature>
<name>A0A6J5D375_9BURK</name>
<feature type="compositionally biased region" description="Low complexity" evidence="1">
    <location>
        <begin position="25"/>
        <end position="39"/>
    </location>
</feature>
<feature type="compositionally biased region" description="Basic and acidic residues" evidence="1">
    <location>
        <begin position="383"/>
        <end position="415"/>
    </location>
</feature>
<evidence type="ECO:0000313" key="3">
    <source>
        <dbReference type="Proteomes" id="UP000494329"/>
    </source>
</evidence>
<protein>
    <submittedName>
        <fullName evidence="2">Uncharacterized protein</fullName>
    </submittedName>
</protein>